<dbReference type="PANTHER" id="PTHR36933">
    <property type="entry name" value="SLL0788 PROTEIN"/>
    <property type="match status" value="1"/>
</dbReference>
<dbReference type="Proteomes" id="UP000067689">
    <property type="component" value="Chromosome"/>
</dbReference>
<dbReference type="PANTHER" id="PTHR36933:SF1">
    <property type="entry name" value="SLL0788 PROTEIN"/>
    <property type="match status" value="1"/>
</dbReference>
<dbReference type="InterPro" id="IPR005183">
    <property type="entry name" value="DUF305_CopM-like"/>
</dbReference>
<gene>
    <name evidence="3" type="ORF">AERYTH_07835</name>
</gene>
<name>A0A0U4D8W3_9ACTN</name>
<sequence length="211" mass="22872">MLLSGCSGDDRSRQVDGAVIQPGKPGEKAEVLDEAPEIERARANDADVEFVQMMIPHHAQALQMAQLAPDARGSRAVRTMADRIDGAQRPEIVFMAGWLTDQGLDAPTKEQIEGGNIPMGRHGGHGSHGGDVHDMAGMASEAQLEELEASRGKDFDRLFLELMIMHHQGAIEMVDTVVREGADLQVNELATSIAADQTAEIDRMRQLLADL</sequence>
<dbReference type="PATRIC" id="fig|2041.4.peg.1643"/>
<feature type="region of interest" description="Disordered" evidence="1">
    <location>
        <begin position="1"/>
        <end position="30"/>
    </location>
</feature>
<protein>
    <recommendedName>
        <fullName evidence="2">DUF305 domain-containing protein</fullName>
    </recommendedName>
</protein>
<dbReference type="InterPro" id="IPR012347">
    <property type="entry name" value="Ferritin-like"/>
</dbReference>
<dbReference type="STRING" id="2041.AERYTH_07835"/>
<evidence type="ECO:0000259" key="2">
    <source>
        <dbReference type="Pfam" id="PF03713"/>
    </source>
</evidence>
<keyword evidence="4" id="KW-1185">Reference proteome</keyword>
<dbReference type="KEGG" id="aer:AERYTH_07835"/>
<evidence type="ECO:0000313" key="4">
    <source>
        <dbReference type="Proteomes" id="UP000067689"/>
    </source>
</evidence>
<evidence type="ECO:0000256" key="1">
    <source>
        <dbReference type="SAM" id="MobiDB-lite"/>
    </source>
</evidence>
<evidence type="ECO:0000313" key="3">
    <source>
        <dbReference type="EMBL" id="ALX04610.1"/>
    </source>
</evidence>
<reference evidence="3 4" key="1">
    <citation type="journal article" date="1991" name="Int. J. Syst. Bacteriol.">
        <title>Description of the erythromycin-producing bacterium Arthrobacter sp. strain NRRL B-3381 as Aeromicrobium erythreum gen. nov., sp. nov.</title>
        <authorList>
            <person name="Miller E.S."/>
            <person name="Woese C.R."/>
            <person name="Brenner S."/>
        </authorList>
    </citation>
    <scope>NUCLEOTIDE SEQUENCE [LARGE SCALE GENOMIC DNA]</scope>
    <source>
        <strain evidence="3 4">AR18</strain>
    </source>
</reference>
<feature type="domain" description="DUF305" evidence="2">
    <location>
        <begin position="47"/>
        <end position="208"/>
    </location>
</feature>
<dbReference type="AlphaFoldDB" id="A0A0U4D8W3"/>
<accession>A0A0U4D8W3</accession>
<dbReference type="EMBL" id="CP011502">
    <property type="protein sequence ID" value="ALX04610.1"/>
    <property type="molecule type" value="Genomic_DNA"/>
</dbReference>
<organism evidence="3 4">
    <name type="scientific">Aeromicrobium erythreum</name>
    <dbReference type="NCBI Taxonomy" id="2041"/>
    <lineage>
        <taxon>Bacteria</taxon>
        <taxon>Bacillati</taxon>
        <taxon>Actinomycetota</taxon>
        <taxon>Actinomycetes</taxon>
        <taxon>Propionibacteriales</taxon>
        <taxon>Nocardioidaceae</taxon>
        <taxon>Aeromicrobium</taxon>
    </lineage>
</organism>
<dbReference type="Gene3D" id="1.20.1260.10">
    <property type="match status" value="1"/>
</dbReference>
<dbReference type="Pfam" id="PF03713">
    <property type="entry name" value="DUF305"/>
    <property type="match status" value="1"/>
</dbReference>
<proteinExistence type="predicted"/>